<evidence type="ECO:0000313" key="4">
    <source>
        <dbReference type="Proteomes" id="UP000256970"/>
    </source>
</evidence>
<feature type="chain" id="PRO_5016706868" evidence="2">
    <location>
        <begin position="51"/>
        <end position="127"/>
    </location>
</feature>
<dbReference type="EMBL" id="FNXT01001295">
    <property type="protein sequence ID" value="SZX77819.1"/>
    <property type="molecule type" value="Genomic_DNA"/>
</dbReference>
<reference evidence="3 4" key="1">
    <citation type="submission" date="2016-10" db="EMBL/GenBank/DDBJ databases">
        <authorList>
            <person name="Cai Z."/>
        </authorList>
    </citation>
    <scope>NUCLEOTIDE SEQUENCE [LARGE SCALE GENOMIC DNA]</scope>
</reference>
<feature type="signal peptide" evidence="2">
    <location>
        <begin position="1"/>
        <end position="50"/>
    </location>
</feature>
<dbReference type="AlphaFoldDB" id="A0A383WKY3"/>
<keyword evidence="2" id="KW-0732">Signal</keyword>
<sequence>MIEWREQRTVSGLPVALPRPLGRHRGSQVTPTPLLLLLLLLPGHVTPVLTGSSTALHHPSPYHDTTNHHSAATTYPVFDPLQNKTLCCWDPGAARALATDNRRPAGTYGPTKRQQSNPLSHAEQPPK</sequence>
<evidence type="ECO:0000256" key="2">
    <source>
        <dbReference type="SAM" id="SignalP"/>
    </source>
</evidence>
<keyword evidence="4" id="KW-1185">Reference proteome</keyword>
<proteinExistence type="predicted"/>
<feature type="region of interest" description="Disordered" evidence="1">
    <location>
        <begin position="98"/>
        <end position="127"/>
    </location>
</feature>
<name>A0A383WKY3_TETOB</name>
<evidence type="ECO:0000256" key="1">
    <source>
        <dbReference type="SAM" id="MobiDB-lite"/>
    </source>
</evidence>
<dbReference type="Proteomes" id="UP000256970">
    <property type="component" value="Unassembled WGS sequence"/>
</dbReference>
<gene>
    <name evidence="3" type="ORF">BQ4739_LOCUS18158</name>
</gene>
<protein>
    <submittedName>
        <fullName evidence="3">Uncharacterized protein</fullName>
    </submittedName>
</protein>
<organism evidence="3 4">
    <name type="scientific">Tetradesmus obliquus</name>
    <name type="common">Green alga</name>
    <name type="synonym">Acutodesmus obliquus</name>
    <dbReference type="NCBI Taxonomy" id="3088"/>
    <lineage>
        <taxon>Eukaryota</taxon>
        <taxon>Viridiplantae</taxon>
        <taxon>Chlorophyta</taxon>
        <taxon>core chlorophytes</taxon>
        <taxon>Chlorophyceae</taxon>
        <taxon>CS clade</taxon>
        <taxon>Sphaeropleales</taxon>
        <taxon>Scenedesmaceae</taxon>
        <taxon>Tetradesmus</taxon>
    </lineage>
</organism>
<evidence type="ECO:0000313" key="3">
    <source>
        <dbReference type="EMBL" id="SZX77819.1"/>
    </source>
</evidence>
<accession>A0A383WKY3</accession>